<feature type="transmembrane region" description="Helical" evidence="9">
    <location>
        <begin position="249"/>
        <end position="269"/>
    </location>
</feature>
<dbReference type="SMART" id="SM00382">
    <property type="entry name" value="AAA"/>
    <property type="match status" value="1"/>
</dbReference>
<dbReference type="PROSITE" id="PS00211">
    <property type="entry name" value="ABC_TRANSPORTER_1"/>
    <property type="match status" value="1"/>
</dbReference>
<keyword evidence="3" id="KW-1003">Cell membrane</keyword>
<feature type="transmembrane region" description="Helical" evidence="9">
    <location>
        <begin position="164"/>
        <end position="181"/>
    </location>
</feature>
<dbReference type="Pfam" id="PF00005">
    <property type="entry name" value="ABC_tran"/>
    <property type="match status" value="1"/>
</dbReference>
<dbReference type="SUPFAM" id="SSF52540">
    <property type="entry name" value="P-loop containing nucleoside triphosphate hydrolases"/>
    <property type="match status" value="1"/>
</dbReference>
<dbReference type="AlphaFoldDB" id="A0A0J8VH53"/>
<dbReference type="GO" id="GO:0015421">
    <property type="term" value="F:ABC-type oligopeptide transporter activity"/>
    <property type="evidence" value="ECO:0007669"/>
    <property type="project" value="TreeGrafter"/>
</dbReference>
<evidence type="ECO:0000259" key="11">
    <source>
        <dbReference type="PROSITE" id="PS50929"/>
    </source>
</evidence>
<dbReference type="GO" id="GO:0005524">
    <property type="term" value="F:ATP binding"/>
    <property type="evidence" value="ECO:0007669"/>
    <property type="project" value="UniProtKB-KW"/>
</dbReference>
<keyword evidence="6 12" id="KW-0067">ATP-binding</keyword>
<keyword evidence="8 9" id="KW-0472">Membrane</keyword>
<comment type="subcellular location">
    <subcellularLocation>
        <location evidence="1">Cell membrane</location>
        <topology evidence="1">Multi-pass membrane protein</topology>
    </subcellularLocation>
</comment>
<dbReference type="PANTHER" id="PTHR43394:SF1">
    <property type="entry name" value="ATP-BINDING CASSETTE SUB-FAMILY B MEMBER 10, MITOCHONDRIAL"/>
    <property type="match status" value="1"/>
</dbReference>
<sequence length="598" mass="66841">MKNQSFLWLMELVGTQRKRVITSMCLAVVYSLFAVVPYLIIYHMVDGFVQGTITDSNEVWLWVLAAGGSLIAKQAFQLASGLLSHKAAFQLLFEVRQTVVERVGHLTLGESNKKASASMKRIISDDIEKMENFIAHHLPDMAAAIVTPIMATCVLFYIDWRLAFWVLLPLPIAIFLQMQMFKDFNHRVESYYRVVNNLHISIVDYVKSISVVKAFNMKVDSHKKYRNSVDEHHQLITDWLWDSKTAASLFKLSLELGFIFLLPVSVWLYSTGDLALPTLFVFMLLGVGLMDPLNNLLQFGGMFSEMLKGVESIKQFCTHPPQNEGSKEQPISSTDIVFDKVDFRHYQAAQNTLTDVSFVAEQGQVTAIVGPSGAGKTTIAQLIPRYFDHQAGTISIGGVAIETMPIDQLMSLISFVFQDVFIFEQTIADNIRMGNEALTDQDIENAAKAASAHEFIQELPQGYQTKVKQGSLSGGQAQRIAIARAIAKDSPILILDEATAYADARNEVRIQQAISRLMKGKTVLVIAHRLNTLTQVDKIVVMKDGCKVSEGTHLQLLTGCELYRSMWEAHQRSKSWHLGGQQPELAETVATREGEQTC</sequence>
<evidence type="ECO:0000256" key="6">
    <source>
        <dbReference type="ARBA" id="ARBA00022840"/>
    </source>
</evidence>
<dbReference type="GO" id="GO:0016887">
    <property type="term" value="F:ATP hydrolysis activity"/>
    <property type="evidence" value="ECO:0007669"/>
    <property type="project" value="InterPro"/>
</dbReference>
<dbReference type="CDD" id="cd07346">
    <property type="entry name" value="ABC_6TM_exporters"/>
    <property type="match status" value="1"/>
</dbReference>
<dbReference type="InterPro" id="IPR017871">
    <property type="entry name" value="ABC_transporter-like_CS"/>
</dbReference>
<name>A0A0J8VH53_9GAMM</name>
<evidence type="ECO:0000256" key="2">
    <source>
        <dbReference type="ARBA" id="ARBA00022448"/>
    </source>
</evidence>
<evidence type="ECO:0000313" key="13">
    <source>
        <dbReference type="Proteomes" id="UP000240481"/>
    </source>
</evidence>
<dbReference type="Proteomes" id="UP000240481">
    <property type="component" value="Unassembled WGS sequence"/>
</dbReference>
<feature type="transmembrane region" description="Helical" evidence="9">
    <location>
        <begin position="138"/>
        <end position="158"/>
    </location>
</feature>
<evidence type="ECO:0000256" key="3">
    <source>
        <dbReference type="ARBA" id="ARBA00022475"/>
    </source>
</evidence>
<evidence type="ECO:0000259" key="10">
    <source>
        <dbReference type="PROSITE" id="PS50893"/>
    </source>
</evidence>
<evidence type="ECO:0000256" key="5">
    <source>
        <dbReference type="ARBA" id="ARBA00022741"/>
    </source>
</evidence>
<evidence type="ECO:0000256" key="8">
    <source>
        <dbReference type="ARBA" id="ARBA00023136"/>
    </source>
</evidence>
<dbReference type="SUPFAM" id="SSF90123">
    <property type="entry name" value="ABC transporter transmembrane region"/>
    <property type="match status" value="1"/>
</dbReference>
<comment type="caution">
    <text evidence="12">The sequence shown here is derived from an EMBL/GenBank/DDBJ whole genome shotgun (WGS) entry which is preliminary data.</text>
</comment>
<evidence type="ECO:0000313" key="12">
    <source>
        <dbReference type="EMBL" id="PSW25437.1"/>
    </source>
</evidence>
<dbReference type="GO" id="GO:0005886">
    <property type="term" value="C:plasma membrane"/>
    <property type="evidence" value="ECO:0007669"/>
    <property type="project" value="UniProtKB-SubCell"/>
</dbReference>
<evidence type="ECO:0000256" key="4">
    <source>
        <dbReference type="ARBA" id="ARBA00022692"/>
    </source>
</evidence>
<dbReference type="STRING" id="680026.AB733_03320"/>
<dbReference type="PANTHER" id="PTHR43394">
    <property type="entry name" value="ATP-DEPENDENT PERMEASE MDL1, MITOCHONDRIAL"/>
    <property type="match status" value="1"/>
</dbReference>
<gene>
    <name evidence="12" type="ORF">C9I94_07235</name>
</gene>
<feature type="domain" description="ABC transporter" evidence="10">
    <location>
        <begin position="331"/>
        <end position="569"/>
    </location>
</feature>
<dbReference type="RefSeq" id="WP_048897484.1">
    <property type="nucleotide sequence ID" value="NZ_AP024853.1"/>
</dbReference>
<dbReference type="InterPro" id="IPR027417">
    <property type="entry name" value="P-loop_NTPase"/>
</dbReference>
<keyword evidence="13" id="KW-1185">Reference proteome</keyword>
<dbReference type="InterPro" id="IPR039421">
    <property type="entry name" value="Type_1_exporter"/>
</dbReference>
<dbReference type="InterPro" id="IPR003593">
    <property type="entry name" value="AAA+_ATPase"/>
</dbReference>
<feature type="transmembrane region" description="Helical" evidence="9">
    <location>
        <begin position="275"/>
        <end position="297"/>
    </location>
</feature>
<accession>A0A0J8VH53</accession>
<keyword evidence="4 9" id="KW-0812">Transmembrane</keyword>
<protein>
    <submittedName>
        <fullName evidence="12">ABC transporter ATP-binding protein</fullName>
    </submittedName>
</protein>
<proteinExistence type="predicted"/>
<feature type="domain" description="ABC transmembrane type-1" evidence="11">
    <location>
        <begin position="21"/>
        <end position="305"/>
    </location>
</feature>
<dbReference type="PROSITE" id="PS50893">
    <property type="entry name" value="ABC_TRANSPORTER_2"/>
    <property type="match status" value="1"/>
</dbReference>
<keyword evidence="5" id="KW-0547">Nucleotide-binding</keyword>
<dbReference type="OrthoDB" id="9806127at2"/>
<dbReference type="Gene3D" id="1.20.1560.10">
    <property type="entry name" value="ABC transporter type 1, transmembrane domain"/>
    <property type="match status" value="1"/>
</dbReference>
<dbReference type="InterPro" id="IPR003439">
    <property type="entry name" value="ABC_transporter-like_ATP-bd"/>
</dbReference>
<evidence type="ECO:0000256" key="7">
    <source>
        <dbReference type="ARBA" id="ARBA00022989"/>
    </source>
</evidence>
<feature type="transmembrane region" description="Helical" evidence="9">
    <location>
        <begin position="20"/>
        <end position="40"/>
    </location>
</feature>
<keyword evidence="7 9" id="KW-1133">Transmembrane helix</keyword>
<dbReference type="PROSITE" id="PS50929">
    <property type="entry name" value="ABC_TM1F"/>
    <property type="match status" value="1"/>
</dbReference>
<dbReference type="InterPro" id="IPR036640">
    <property type="entry name" value="ABC1_TM_sf"/>
</dbReference>
<dbReference type="FunFam" id="3.40.50.300:FF:000221">
    <property type="entry name" value="Multidrug ABC transporter ATP-binding protein"/>
    <property type="match status" value="1"/>
</dbReference>
<evidence type="ECO:0000256" key="9">
    <source>
        <dbReference type="SAM" id="Phobius"/>
    </source>
</evidence>
<evidence type="ECO:0000256" key="1">
    <source>
        <dbReference type="ARBA" id="ARBA00004651"/>
    </source>
</evidence>
<dbReference type="InterPro" id="IPR011527">
    <property type="entry name" value="ABC1_TM_dom"/>
</dbReference>
<dbReference type="EMBL" id="PYLZ01000003">
    <property type="protein sequence ID" value="PSW25437.1"/>
    <property type="molecule type" value="Genomic_DNA"/>
</dbReference>
<dbReference type="Pfam" id="PF00664">
    <property type="entry name" value="ABC_membrane"/>
    <property type="match status" value="1"/>
</dbReference>
<dbReference type="Gene3D" id="3.40.50.300">
    <property type="entry name" value="P-loop containing nucleotide triphosphate hydrolases"/>
    <property type="match status" value="1"/>
</dbReference>
<reference evidence="12 13" key="1">
    <citation type="submission" date="2018-01" db="EMBL/GenBank/DDBJ databases">
        <title>Whole genome sequencing of Histamine producing bacteria.</title>
        <authorList>
            <person name="Butler K."/>
        </authorList>
    </citation>
    <scope>NUCLEOTIDE SEQUENCE [LARGE SCALE GENOMIC DNA]</scope>
    <source>
        <strain evidence="12 13">DSM 24669</strain>
    </source>
</reference>
<organism evidence="12 13">
    <name type="scientific">Photobacterium swingsii</name>
    <dbReference type="NCBI Taxonomy" id="680026"/>
    <lineage>
        <taxon>Bacteria</taxon>
        <taxon>Pseudomonadati</taxon>
        <taxon>Pseudomonadota</taxon>
        <taxon>Gammaproteobacteria</taxon>
        <taxon>Vibrionales</taxon>
        <taxon>Vibrionaceae</taxon>
        <taxon>Photobacterium</taxon>
    </lineage>
</organism>
<keyword evidence="2" id="KW-0813">Transport</keyword>